<accession>A0AAJ6VZ87</accession>
<protein>
    <submittedName>
        <fullName evidence="2">Uncharacterized protein LOC100898216</fullName>
    </submittedName>
</protein>
<sequence length="151" mass="17303">METDQPAPASEVIRELFEHDVKRYIKFGLVKTTEPLVKASHSASADKIRELGKKHYAVCAKRCMDRMSEIFEQHRILEKKRELDKLAEQQMSLENMPVRRLTGSLKHDVSIVADVINTRELENDMKLLDSLKRKQETLVDQITSVSKGGTP</sequence>
<dbReference type="AlphaFoldDB" id="A0AAJ6VZ87"/>
<evidence type="ECO:0000313" key="1">
    <source>
        <dbReference type="Proteomes" id="UP000694867"/>
    </source>
</evidence>
<dbReference type="RefSeq" id="XP_003745776.1">
    <property type="nucleotide sequence ID" value="XM_003745728.1"/>
</dbReference>
<keyword evidence="1" id="KW-1185">Reference proteome</keyword>
<dbReference type="GeneID" id="100898216"/>
<name>A0AAJ6VZ87_9ACAR</name>
<reference evidence="2" key="1">
    <citation type="submission" date="2025-08" db="UniProtKB">
        <authorList>
            <consortium name="RefSeq"/>
        </authorList>
    </citation>
    <scope>IDENTIFICATION</scope>
</reference>
<dbReference type="KEGG" id="goe:100898216"/>
<dbReference type="Proteomes" id="UP000694867">
    <property type="component" value="Unplaced"/>
</dbReference>
<evidence type="ECO:0000313" key="2">
    <source>
        <dbReference type="RefSeq" id="XP_003745776.1"/>
    </source>
</evidence>
<organism evidence="1 2">
    <name type="scientific">Galendromus occidentalis</name>
    <name type="common">western predatory mite</name>
    <dbReference type="NCBI Taxonomy" id="34638"/>
    <lineage>
        <taxon>Eukaryota</taxon>
        <taxon>Metazoa</taxon>
        <taxon>Ecdysozoa</taxon>
        <taxon>Arthropoda</taxon>
        <taxon>Chelicerata</taxon>
        <taxon>Arachnida</taxon>
        <taxon>Acari</taxon>
        <taxon>Parasitiformes</taxon>
        <taxon>Mesostigmata</taxon>
        <taxon>Gamasina</taxon>
        <taxon>Phytoseioidea</taxon>
        <taxon>Phytoseiidae</taxon>
        <taxon>Typhlodrominae</taxon>
        <taxon>Galendromus</taxon>
    </lineage>
</organism>
<gene>
    <name evidence="2" type="primary">LOC100898216</name>
</gene>
<proteinExistence type="predicted"/>